<keyword evidence="2 6" id="KW-0238">DNA-binding</keyword>
<keyword evidence="1" id="KW-0805">Transcription regulation</keyword>
<dbReference type="InterPro" id="IPR008920">
    <property type="entry name" value="TF_FadR/GntR_C"/>
</dbReference>
<dbReference type="SMART" id="SM00895">
    <property type="entry name" value="FCD"/>
    <property type="match status" value="1"/>
</dbReference>
<keyword evidence="3" id="KW-0804">Transcription</keyword>
<protein>
    <submittedName>
        <fullName evidence="6">DNA-binding transcriptional regulator, GntR family</fullName>
    </submittedName>
</protein>
<accession>A0A1I5CQD4</accession>
<evidence type="ECO:0000256" key="2">
    <source>
        <dbReference type="ARBA" id="ARBA00023125"/>
    </source>
</evidence>
<evidence type="ECO:0000259" key="5">
    <source>
        <dbReference type="PROSITE" id="PS50949"/>
    </source>
</evidence>
<gene>
    <name evidence="6" type="ORF">SAMN04488056_102309</name>
</gene>
<dbReference type="Gene3D" id="1.20.120.530">
    <property type="entry name" value="GntR ligand-binding domain-like"/>
    <property type="match status" value="1"/>
</dbReference>
<organism evidence="6 7">
    <name type="scientific">Cohaesibacter marisflavi</name>
    <dbReference type="NCBI Taxonomy" id="655353"/>
    <lineage>
        <taxon>Bacteria</taxon>
        <taxon>Pseudomonadati</taxon>
        <taxon>Pseudomonadota</taxon>
        <taxon>Alphaproteobacteria</taxon>
        <taxon>Hyphomicrobiales</taxon>
        <taxon>Cohaesibacteraceae</taxon>
    </lineage>
</organism>
<dbReference type="PANTHER" id="PTHR43537">
    <property type="entry name" value="TRANSCRIPTIONAL REGULATOR, GNTR FAMILY"/>
    <property type="match status" value="1"/>
</dbReference>
<evidence type="ECO:0000313" key="6">
    <source>
        <dbReference type="EMBL" id="SFN89143.1"/>
    </source>
</evidence>
<dbReference type="Pfam" id="PF00392">
    <property type="entry name" value="GntR"/>
    <property type="match status" value="1"/>
</dbReference>
<dbReference type="SUPFAM" id="SSF48008">
    <property type="entry name" value="GntR ligand-binding domain-like"/>
    <property type="match status" value="1"/>
</dbReference>
<dbReference type="InterPro" id="IPR011711">
    <property type="entry name" value="GntR_C"/>
</dbReference>
<evidence type="ECO:0000256" key="3">
    <source>
        <dbReference type="ARBA" id="ARBA00023163"/>
    </source>
</evidence>
<dbReference type="CDD" id="cd07377">
    <property type="entry name" value="WHTH_GntR"/>
    <property type="match status" value="1"/>
</dbReference>
<dbReference type="STRING" id="655353.SAMN04488056_102309"/>
<evidence type="ECO:0000256" key="4">
    <source>
        <dbReference type="SAM" id="MobiDB-lite"/>
    </source>
</evidence>
<dbReference type="PROSITE" id="PS50949">
    <property type="entry name" value="HTH_GNTR"/>
    <property type="match status" value="1"/>
</dbReference>
<dbReference type="Pfam" id="PF07729">
    <property type="entry name" value="FCD"/>
    <property type="match status" value="1"/>
</dbReference>
<dbReference type="SMART" id="SM00345">
    <property type="entry name" value="HTH_GNTR"/>
    <property type="match status" value="1"/>
</dbReference>
<evidence type="ECO:0000256" key="1">
    <source>
        <dbReference type="ARBA" id="ARBA00023015"/>
    </source>
</evidence>
<proteinExistence type="predicted"/>
<feature type="domain" description="HTH gntR-type" evidence="5">
    <location>
        <begin position="29"/>
        <end position="96"/>
    </location>
</feature>
<dbReference type="InterPro" id="IPR036388">
    <property type="entry name" value="WH-like_DNA-bd_sf"/>
</dbReference>
<dbReference type="PANTHER" id="PTHR43537:SF53">
    <property type="entry name" value="HTH-TYPE TRANSCRIPTIONAL REPRESSOR NANR"/>
    <property type="match status" value="1"/>
</dbReference>
<reference evidence="6 7" key="1">
    <citation type="submission" date="2016-10" db="EMBL/GenBank/DDBJ databases">
        <authorList>
            <person name="de Groot N.N."/>
        </authorList>
    </citation>
    <scope>NUCLEOTIDE SEQUENCE [LARGE SCALE GENOMIC DNA]</scope>
    <source>
        <strain evidence="6 7">CGMCC 1.9157</strain>
    </source>
</reference>
<sequence length="250" mass="27478">MPLKAPADFSELNEIMKTPRQTDSDASHEDRAKAIRDTLRDAIVDRRLSPGAKLSEAEVGSLYSVSRTIARSALQMLAFEGLVTSERNKGAFVSNPSPEEARQIFTSRRLIETGILQSAAENMSAEDFAAFREQLKKEALLKEDHGAKARREEIKVSGDFHLMLAEVAGNAILKKFMEELIGRSSLVIALYGKTGTSSCGSDDHFGILEALEAGNLDQATKMMLHHINHIEADLDLRPQSSLSLKDALQL</sequence>
<dbReference type="GO" id="GO:0003677">
    <property type="term" value="F:DNA binding"/>
    <property type="evidence" value="ECO:0007669"/>
    <property type="project" value="UniProtKB-KW"/>
</dbReference>
<dbReference type="AlphaFoldDB" id="A0A1I5CQD4"/>
<dbReference type="InterPro" id="IPR036390">
    <property type="entry name" value="WH_DNA-bd_sf"/>
</dbReference>
<dbReference type="InterPro" id="IPR000524">
    <property type="entry name" value="Tscrpt_reg_HTH_GntR"/>
</dbReference>
<dbReference type="GO" id="GO:0003700">
    <property type="term" value="F:DNA-binding transcription factor activity"/>
    <property type="evidence" value="ECO:0007669"/>
    <property type="project" value="InterPro"/>
</dbReference>
<dbReference type="SUPFAM" id="SSF46785">
    <property type="entry name" value="Winged helix' DNA-binding domain"/>
    <property type="match status" value="1"/>
</dbReference>
<evidence type="ECO:0000313" key="7">
    <source>
        <dbReference type="Proteomes" id="UP000199236"/>
    </source>
</evidence>
<keyword evidence="7" id="KW-1185">Reference proteome</keyword>
<feature type="compositionally biased region" description="Basic and acidic residues" evidence="4">
    <location>
        <begin position="20"/>
        <end position="30"/>
    </location>
</feature>
<name>A0A1I5CQD4_9HYPH</name>
<dbReference type="Gene3D" id="1.10.10.10">
    <property type="entry name" value="Winged helix-like DNA-binding domain superfamily/Winged helix DNA-binding domain"/>
    <property type="match status" value="1"/>
</dbReference>
<feature type="region of interest" description="Disordered" evidence="4">
    <location>
        <begin position="1"/>
        <end position="30"/>
    </location>
</feature>
<dbReference type="EMBL" id="FOVR01000002">
    <property type="protein sequence ID" value="SFN89143.1"/>
    <property type="molecule type" value="Genomic_DNA"/>
</dbReference>
<dbReference type="Proteomes" id="UP000199236">
    <property type="component" value="Unassembled WGS sequence"/>
</dbReference>